<evidence type="ECO:0000313" key="2">
    <source>
        <dbReference type="Proteomes" id="UP000326924"/>
    </source>
</evidence>
<keyword evidence="2" id="KW-1185">Reference proteome</keyword>
<sequence>MICFVSCLLFVTYYLYLSIRSKTSPRIVQTAYQIPSSRTTNCKLASVPADNVIQLRASAFFLPRLSIDTAVAI</sequence>
<proteinExistence type="predicted"/>
<dbReference type="Proteomes" id="UP000326924">
    <property type="component" value="Unassembled WGS sequence"/>
</dbReference>
<reference evidence="1 2" key="1">
    <citation type="submission" date="2019-09" db="EMBL/GenBank/DDBJ databases">
        <title>Draft genome of the ectomycorrhizal ascomycete Sphaerosporella brunnea.</title>
        <authorList>
            <consortium name="DOE Joint Genome Institute"/>
            <person name="Benucci G.M."/>
            <person name="Marozzi G."/>
            <person name="Antonielli L."/>
            <person name="Sanchez S."/>
            <person name="Marco P."/>
            <person name="Wang X."/>
            <person name="Falini L.B."/>
            <person name="Barry K."/>
            <person name="Haridas S."/>
            <person name="Lipzen A."/>
            <person name="Labutti K."/>
            <person name="Grigoriev I.V."/>
            <person name="Murat C."/>
            <person name="Martin F."/>
            <person name="Albertini E."/>
            <person name="Donnini D."/>
            <person name="Bonito G."/>
        </authorList>
    </citation>
    <scope>NUCLEOTIDE SEQUENCE [LARGE SCALE GENOMIC DNA]</scope>
    <source>
        <strain evidence="1 2">Sb_GMNB300</strain>
    </source>
</reference>
<dbReference type="InParanoid" id="A0A5J5EJJ0"/>
<name>A0A5J5EJJ0_9PEZI</name>
<protein>
    <submittedName>
        <fullName evidence="1">Uncharacterized protein</fullName>
    </submittedName>
</protein>
<organism evidence="1 2">
    <name type="scientific">Sphaerosporella brunnea</name>
    <dbReference type="NCBI Taxonomy" id="1250544"/>
    <lineage>
        <taxon>Eukaryota</taxon>
        <taxon>Fungi</taxon>
        <taxon>Dikarya</taxon>
        <taxon>Ascomycota</taxon>
        <taxon>Pezizomycotina</taxon>
        <taxon>Pezizomycetes</taxon>
        <taxon>Pezizales</taxon>
        <taxon>Pyronemataceae</taxon>
        <taxon>Sphaerosporella</taxon>
    </lineage>
</organism>
<evidence type="ECO:0000313" key="1">
    <source>
        <dbReference type="EMBL" id="KAA8894878.1"/>
    </source>
</evidence>
<comment type="caution">
    <text evidence="1">The sequence shown here is derived from an EMBL/GenBank/DDBJ whole genome shotgun (WGS) entry which is preliminary data.</text>
</comment>
<dbReference type="EMBL" id="VXIS01000304">
    <property type="protein sequence ID" value="KAA8894878.1"/>
    <property type="molecule type" value="Genomic_DNA"/>
</dbReference>
<gene>
    <name evidence="1" type="ORF">FN846DRAFT_372994</name>
</gene>
<dbReference type="AlphaFoldDB" id="A0A5J5EJJ0"/>
<accession>A0A5J5EJJ0</accession>